<dbReference type="SUPFAM" id="SSF54001">
    <property type="entry name" value="Cysteine proteinases"/>
    <property type="match status" value="1"/>
</dbReference>
<evidence type="ECO:0000313" key="2">
    <source>
        <dbReference type="EMBL" id="PPA71028.1"/>
    </source>
</evidence>
<dbReference type="Pfam" id="PF00797">
    <property type="entry name" value="Acetyltransf_2"/>
    <property type="match status" value="1"/>
</dbReference>
<evidence type="ECO:0008006" key="4">
    <source>
        <dbReference type="Google" id="ProtNLM"/>
    </source>
</evidence>
<dbReference type="RefSeq" id="WP_104057777.1">
    <property type="nucleotide sequence ID" value="NZ_PREZ01000003.1"/>
</dbReference>
<dbReference type="InterPro" id="IPR053710">
    <property type="entry name" value="Arylamine_NAT_domain_sf"/>
</dbReference>
<dbReference type="GO" id="GO:0016407">
    <property type="term" value="F:acetyltransferase activity"/>
    <property type="evidence" value="ECO:0007669"/>
    <property type="project" value="InterPro"/>
</dbReference>
<name>A0A2S5GDJ8_9BACL</name>
<protein>
    <recommendedName>
        <fullName evidence="4">Arylamine N-acetyltransferase</fullName>
    </recommendedName>
</protein>
<evidence type="ECO:0000256" key="1">
    <source>
        <dbReference type="ARBA" id="ARBA00006547"/>
    </source>
</evidence>
<dbReference type="InterPro" id="IPR001447">
    <property type="entry name" value="Arylamine_N-AcTrfase"/>
</dbReference>
<comment type="caution">
    <text evidence="2">The sequence shown here is derived from an EMBL/GenBank/DDBJ whole genome shotgun (WGS) entry which is preliminary data.</text>
</comment>
<dbReference type="Proteomes" id="UP000239047">
    <property type="component" value="Unassembled WGS sequence"/>
</dbReference>
<dbReference type="PANTHER" id="PTHR11786:SF0">
    <property type="entry name" value="ARYLAMINE N-ACETYLTRANSFERASE 4-RELATED"/>
    <property type="match status" value="1"/>
</dbReference>
<dbReference type="EMBL" id="PREZ01000003">
    <property type="protein sequence ID" value="PPA71028.1"/>
    <property type="molecule type" value="Genomic_DNA"/>
</dbReference>
<comment type="similarity">
    <text evidence="1">Belongs to the arylamine N-acetyltransferase family.</text>
</comment>
<gene>
    <name evidence="2" type="ORF">C4B60_09630</name>
</gene>
<accession>A0A2S5GDJ8</accession>
<reference evidence="2 3" key="1">
    <citation type="submission" date="2018-02" db="EMBL/GenBank/DDBJ databases">
        <title>Jeotgalibacillus proteolyticum sp. nov. a protease producing bacterium isolated from ocean sediments of Laizhou Bay.</title>
        <authorList>
            <person name="Li Y."/>
        </authorList>
    </citation>
    <scope>NUCLEOTIDE SEQUENCE [LARGE SCALE GENOMIC DNA]</scope>
    <source>
        <strain evidence="2 3">22-7</strain>
    </source>
</reference>
<dbReference type="Gene3D" id="3.30.2140.20">
    <property type="match status" value="1"/>
</dbReference>
<proteinExistence type="inferred from homology"/>
<dbReference type="PANTHER" id="PTHR11786">
    <property type="entry name" value="N-HYDROXYARYLAMINE O-ACETYLTRANSFERASE"/>
    <property type="match status" value="1"/>
</dbReference>
<sequence length="258" mass="30008">MKQTERFLSFLEVERKEPSLSYLNELIHAHQTKVKWETLTKFIDYEELSPADSYLPSVEDYIERVIEKRAGGTCYSLARGFRWLLEDLGFQVNYLLMAPGHMCLRVDLDQPYYVDVGYSAPLFKAYPLHQSFTVHAAAETFNYTVKSDREVLVERTPGPTKTLKPEPVGWNEMTKTILKTHDWEDGFAFQTLKLFGYIDGVAISLRNNELRQFKESGIEDQVLSRDEVMMWVKKFGLDTGLYESAVEIYKKRKGNEPY</sequence>
<dbReference type="InterPro" id="IPR038765">
    <property type="entry name" value="Papain-like_cys_pep_sf"/>
</dbReference>
<keyword evidence="3" id="KW-1185">Reference proteome</keyword>
<dbReference type="OrthoDB" id="7181050at2"/>
<evidence type="ECO:0000313" key="3">
    <source>
        <dbReference type="Proteomes" id="UP000239047"/>
    </source>
</evidence>
<dbReference type="AlphaFoldDB" id="A0A2S5GDJ8"/>
<organism evidence="2 3">
    <name type="scientific">Jeotgalibacillus proteolyticus</name>
    <dbReference type="NCBI Taxonomy" id="2082395"/>
    <lineage>
        <taxon>Bacteria</taxon>
        <taxon>Bacillati</taxon>
        <taxon>Bacillota</taxon>
        <taxon>Bacilli</taxon>
        <taxon>Bacillales</taxon>
        <taxon>Caryophanaceae</taxon>
        <taxon>Jeotgalibacillus</taxon>
    </lineage>
</organism>